<evidence type="ECO:0000256" key="5">
    <source>
        <dbReference type="ARBA" id="ARBA00023136"/>
    </source>
</evidence>
<accession>A0ABS7KZY2</accession>
<keyword evidence="3 10" id="KW-0812">Transmembrane</keyword>
<dbReference type="NCBIfam" id="TIGR00494">
    <property type="entry name" value="crcB"/>
    <property type="match status" value="1"/>
</dbReference>
<feature type="transmembrane region" description="Helical" evidence="10">
    <location>
        <begin position="37"/>
        <end position="57"/>
    </location>
</feature>
<dbReference type="InterPro" id="IPR003691">
    <property type="entry name" value="FluC"/>
</dbReference>
<keyword evidence="2 10" id="KW-1003">Cell membrane</keyword>
<comment type="similarity">
    <text evidence="7 10">Belongs to the fluoride channel Fluc/FEX (TC 1.A.43) family.</text>
</comment>
<evidence type="ECO:0000256" key="10">
    <source>
        <dbReference type="HAMAP-Rule" id="MF_00454"/>
    </source>
</evidence>
<comment type="subcellular location">
    <subcellularLocation>
        <location evidence="1 10">Cell membrane</location>
        <topology evidence="1 10">Multi-pass membrane protein</topology>
    </subcellularLocation>
</comment>
<feature type="binding site" evidence="10">
    <location>
        <position position="80"/>
    </location>
    <ligand>
        <name>Na(+)</name>
        <dbReference type="ChEBI" id="CHEBI:29101"/>
        <note>structural</note>
    </ligand>
</feature>
<comment type="catalytic activity">
    <reaction evidence="8">
        <text>fluoride(in) = fluoride(out)</text>
        <dbReference type="Rhea" id="RHEA:76159"/>
        <dbReference type="ChEBI" id="CHEBI:17051"/>
    </reaction>
    <physiologicalReaction direction="left-to-right" evidence="8">
        <dbReference type="Rhea" id="RHEA:76160"/>
    </physiologicalReaction>
</comment>
<comment type="function">
    <text evidence="9 10">Fluoride-specific ion channel. Important for reducing fluoride concentration in the cell, thus reducing its toxicity.</text>
</comment>
<feature type="transmembrane region" description="Helical" evidence="10">
    <location>
        <begin position="105"/>
        <end position="127"/>
    </location>
</feature>
<evidence type="ECO:0000256" key="1">
    <source>
        <dbReference type="ARBA" id="ARBA00004651"/>
    </source>
</evidence>
<feature type="transmembrane region" description="Helical" evidence="10">
    <location>
        <begin position="69"/>
        <end position="93"/>
    </location>
</feature>
<evidence type="ECO:0000313" key="11">
    <source>
        <dbReference type="EMBL" id="MBY0756371.1"/>
    </source>
</evidence>
<keyword evidence="10" id="KW-0406">Ion transport</keyword>
<keyword evidence="10" id="KW-0915">Sodium</keyword>
<dbReference type="PANTHER" id="PTHR28259">
    <property type="entry name" value="FLUORIDE EXPORT PROTEIN 1-RELATED"/>
    <property type="match status" value="1"/>
</dbReference>
<evidence type="ECO:0000256" key="8">
    <source>
        <dbReference type="ARBA" id="ARBA00035585"/>
    </source>
</evidence>
<evidence type="ECO:0000313" key="12">
    <source>
        <dbReference type="Proteomes" id="UP001299068"/>
    </source>
</evidence>
<organism evidence="11 12">
    <name type="scientific">Clostridium sardiniense</name>
    <name type="common">Clostridium absonum</name>
    <dbReference type="NCBI Taxonomy" id="29369"/>
    <lineage>
        <taxon>Bacteria</taxon>
        <taxon>Bacillati</taxon>
        <taxon>Bacillota</taxon>
        <taxon>Clostridia</taxon>
        <taxon>Eubacteriales</taxon>
        <taxon>Clostridiaceae</taxon>
        <taxon>Clostridium</taxon>
    </lineage>
</organism>
<keyword evidence="5 10" id="KW-0472">Membrane</keyword>
<reference evidence="11 12" key="1">
    <citation type="journal article" date="2021" name="Cell Host Microbe">
        <title>in vivo commensal control of Clostridioides difficile virulence.</title>
        <authorList>
            <person name="Girinathan B.P."/>
            <person name="Dibenedetto N."/>
            <person name="Worley J.N."/>
            <person name="Peltier J."/>
            <person name="Arrieta-Ortiz M.L."/>
            <person name="Rupa Christinal Immanuel S."/>
            <person name="Lavin R."/>
            <person name="Delaney M.L."/>
            <person name="Cummins C."/>
            <person name="Hoffmann M."/>
            <person name="Luo Y."/>
            <person name="Gonzalez-Escalona N."/>
            <person name="Allard M."/>
            <person name="Onderdonk A.B."/>
            <person name="Gerber G.K."/>
            <person name="Sonenshein A.L."/>
            <person name="Baliga N."/>
            <person name="Dupuy B."/>
            <person name="Bry L."/>
        </authorList>
    </citation>
    <scope>NUCLEOTIDE SEQUENCE [LARGE SCALE GENOMIC DNA]</scope>
    <source>
        <strain evidence="11 12">DSM 599</strain>
    </source>
</reference>
<feature type="binding site" evidence="10">
    <location>
        <position position="77"/>
    </location>
    <ligand>
        <name>Na(+)</name>
        <dbReference type="ChEBI" id="CHEBI:29101"/>
        <note>structural</note>
    </ligand>
</feature>
<comment type="caution">
    <text evidence="11">The sequence shown here is derived from an EMBL/GenBank/DDBJ whole genome shotgun (WGS) entry which is preliminary data.</text>
</comment>
<keyword evidence="12" id="KW-1185">Reference proteome</keyword>
<protein>
    <recommendedName>
        <fullName evidence="10">Fluoride-specific ion channel FluC</fullName>
    </recommendedName>
</protein>
<evidence type="ECO:0000256" key="2">
    <source>
        <dbReference type="ARBA" id="ARBA00022475"/>
    </source>
</evidence>
<keyword evidence="10" id="KW-0813">Transport</keyword>
<evidence type="ECO:0000256" key="6">
    <source>
        <dbReference type="ARBA" id="ARBA00023303"/>
    </source>
</evidence>
<evidence type="ECO:0000256" key="3">
    <source>
        <dbReference type="ARBA" id="ARBA00022692"/>
    </source>
</evidence>
<keyword evidence="4 10" id="KW-1133">Transmembrane helix</keyword>
<name>A0ABS7KZY2_CLOSR</name>
<evidence type="ECO:0000256" key="7">
    <source>
        <dbReference type="ARBA" id="ARBA00035120"/>
    </source>
</evidence>
<comment type="activity regulation">
    <text evidence="10">Na(+) is not transported, but it plays an essential structural role and its presence is essential for fluoride channel function.</text>
</comment>
<dbReference type="Pfam" id="PF02537">
    <property type="entry name" value="CRCB"/>
    <property type="match status" value="1"/>
</dbReference>
<keyword evidence="10" id="KW-0479">Metal-binding</keyword>
<gene>
    <name evidence="10 11" type="primary">crcB</name>
    <name evidence="10" type="synonym">fluC</name>
    <name evidence="11" type="ORF">K5V21_13020</name>
</gene>
<sequence length="128" mass="13576">MMKGILVLIVGCGGFIGAATRYIISDFFTRNFKNPIPYGTLIVNVVGAILIGFIVQLSLADLVSPKAKLFITTGVFGGLTTFSTFSLESITLITNGKIHLGILNLFLNLFLSLIGVVIGQSVAKLIIG</sequence>
<dbReference type="EMBL" id="JAIKTU010000010">
    <property type="protein sequence ID" value="MBY0756371.1"/>
    <property type="molecule type" value="Genomic_DNA"/>
</dbReference>
<evidence type="ECO:0000256" key="9">
    <source>
        <dbReference type="ARBA" id="ARBA00049940"/>
    </source>
</evidence>
<dbReference type="HAMAP" id="MF_00454">
    <property type="entry name" value="FluC"/>
    <property type="match status" value="1"/>
</dbReference>
<dbReference type="Proteomes" id="UP001299068">
    <property type="component" value="Unassembled WGS sequence"/>
</dbReference>
<keyword evidence="6 10" id="KW-0407">Ion channel</keyword>
<dbReference type="RefSeq" id="WP_204593497.1">
    <property type="nucleotide sequence ID" value="NZ_JAFBDA010000001.1"/>
</dbReference>
<evidence type="ECO:0000256" key="4">
    <source>
        <dbReference type="ARBA" id="ARBA00022989"/>
    </source>
</evidence>
<dbReference type="PANTHER" id="PTHR28259:SF1">
    <property type="entry name" value="FLUORIDE EXPORT PROTEIN 1-RELATED"/>
    <property type="match status" value="1"/>
</dbReference>
<proteinExistence type="inferred from homology"/>